<evidence type="ECO:0000313" key="2">
    <source>
        <dbReference type="EMBL" id="GGB71670.1"/>
    </source>
</evidence>
<organism evidence="2 3">
    <name type="scientific">Knoellia flava</name>
    <dbReference type="NCBI Taxonomy" id="913969"/>
    <lineage>
        <taxon>Bacteria</taxon>
        <taxon>Bacillati</taxon>
        <taxon>Actinomycetota</taxon>
        <taxon>Actinomycetes</taxon>
        <taxon>Micrococcales</taxon>
        <taxon>Intrasporangiaceae</taxon>
        <taxon>Knoellia</taxon>
    </lineage>
</organism>
<accession>A0A8H9FSM6</accession>
<keyword evidence="1" id="KW-0732">Signal</keyword>
<sequence>MRIPTTRRAMTTPVVALLSALALTGCGVGNAVVGVHDAPAERTDVAPLNVDGATKVASRVLDAAVAARAAKGAEAGKAQGAILAGAALAQAQAATKLGTVAASDPLQKATDPQVVAVSKGKAWPRAILVGTLDEASKTQTLHVLLSKAPADPFKIHASVPMLAGTSVPAMGDLASGAPLVGADDKAGAPIAPSQALAAYAGGLAYPKPVANPAVGTKDAYANALRTSAAAQVKSLGKLAYFSQVHTPSEAFTLAFRLADGGTVTFGQLARRDVISTSKAAKELVIPAPYSKLVGKTKASRSLTITSLESVVMVVPAKGAATTVGADEQMVSATAQ</sequence>
<dbReference type="PROSITE" id="PS51257">
    <property type="entry name" value="PROKAR_LIPOPROTEIN"/>
    <property type="match status" value="1"/>
</dbReference>
<gene>
    <name evidence="2" type="ORF">GCM10011314_08820</name>
</gene>
<feature type="chain" id="PRO_5034198138" description="Lipoprotein" evidence="1">
    <location>
        <begin position="32"/>
        <end position="335"/>
    </location>
</feature>
<reference evidence="2" key="2">
    <citation type="submission" date="2020-09" db="EMBL/GenBank/DDBJ databases">
        <authorList>
            <person name="Sun Q."/>
            <person name="Zhou Y."/>
        </authorList>
    </citation>
    <scope>NUCLEOTIDE SEQUENCE</scope>
    <source>
        <strain evidence="2">CGMCC 1.10749</strain>
    </source>
</reference>
<name>A0A8H9FSM6_9MICO</name>
<dbReference type="EMBL" id="BMEA01000001">
    <property type="protein sequence ID" value="GGB71670.1"/>
    <property type="molecule type" value="Genomic_DNA"/>
</dbReference>
<dbReference type="RefSeq" id="WP_156971779.1">
    <property type="nucleotide sequence ID" value="NZ_BMEA01000001.1"/>
</dbReference>
<evidence type="ECO:0000313" key="3">
    <source>
        <dbReference type="Proteomes" id="UP000628079"/>
    </source>
</evidence>
<feature type="signal peptide" evidence="1">
    <location>
        <begin position="1"/>
        <end position="31"/>
    </location>
</feature>
<reference evidence="2" key="1">
    <citation type="journal article" date="2014" name="Int. J. Syst. Evol. Microbiol.">
        <title>Complete genome sequence of Corynebacterium casei LMG S-19264T (=DSM 44701T), isolated from a smear-ripened cheese.</title>
        <authorList>
            <consortium name="US DOE Joint Genome Institute (JGI-PGF)"/>
            <person name="Walter F."/>
            <person name="Albersmeier A."/>
            <person name="Kalinowski J."/>
            <person name="Ruckert C."/>
        </authorList>
    </citation>
    <scope>NUCLEOTIDE SEQUENCE</scope>
    <source>
        <strain evidence="2">CGMCC 1.10749</strain>
    </source>
</reference>
<evidence type="ECO:0000256" key="1">
    <source>
        <dbReference type="SAM" id="SignalP"/>
    </source>
</evidence>
<proteinExistence type="predicted"/>
<comment type="caution">
    <text evidence="2">The sequence shown here is derived from an EMBL/GenBank/DDBJ whole genome shotgun (WGS) entry which is preliminary data.</text>
</comment>
<dbReference type="AlphaFoldDB" id="A0A8H9FSM6"/>
<dbReference type="Proteomes" id="UP000628079">
    <property type="component" value="Unassembled WGS sequence"/>
</dbReference>
<evidence type="ECO:0008006" key="4">
    <source>
        <dbReference type="Google" id="ProtNLM"/>
    </source>
</evidence>
<protein>
    <recommendedName>
        <fullName evidence="4">Lipoprotein</fullName>
    </recommendedName>
</protein>